<feature type="transmembrane region" description="Helical" evidence="1">
    <location>
        <begin position="332"/>
        <end position="356"/>
    </location>
</feature>
<dbReference type="Proteomes" id="UP001499882">
    <property type="component" value="Unassembled WGS sequence"/>
</dbReference>
<accession>A0ABP8Z693</accession>
<dbReference type="RefSeq" id="WP_345528246.1">
    <property type="nucleotide sequence ID" value="NZ_BAABKN010000023.1"/>
</dbReference>
<reference evidence="3" key="1">
    <citation type="journal article" date="2019" name="Int. J. Syst. Evol. Microbiol.">
        <title>The Global Catalogue of Microorganisms (GCM) 10K type strain sequencing project: providing services to taxonomists for standard genome sequencing and annotation.</title>
        <authorList>
            <consortium name="The Broad Institute Genomics Platform"/>
            <consortium name="The Broad Institute Genome Sequencing Center for Infectious Disease"/>
            <person name="Wu L."/>
            <person name="Ma J."/>
        </authorList>
    </citation>
    <scope>NUCLEOTIDE SEQUENCE [LARGE SCALE GENOMIC DNA]</scope>
    <source>
        <strain evidence="3">JCM 18532</strain>
    </source>
</reference>
<feature type="transmembrane region" description="Helical" evidence="1">
    <location>
        <begin position="276"/>
        <end position="297"/>
    </location>
</feature>
<evidence type="ECO:0008006" key="4">
    <source>
        <dbReference type="Google" id="ProtNLM"/>
    </source>
</evidence>
<evidence type="ECO:0000313" key="3">
    <source>
        <dbReference type="Proteomes" id="UP001499882"/>
    </source>
</evidence>
<name>A0ABP8Z693_9ACTN</name>
<evidence type="ECO:0000313" key="2">
    <source>
        <dbReference type="EMBL" id="GAA4747519.1"/>
    </source>
</evidence>
<feature type="transmembrane region" description="Helical" evidence="1">
    <location>
        <begin position="413"/>
        <end position="433"/>
    </location>
</feature>
<keyword evidence="1" id="KW-1133">Transmembrane helix</keyword>
<feature type="transmembrane region" description="Helical" evidence="1">
    <location>
        <begin position="252"/>
        <end position="269"/>
    </location>
</feature>
<gene>
    <name evidence="2" type="ORF">GCM10023350_35470</name>
</gene>
<keyword evidence="3" id="KW-1185">Reference proteome</keyword>
<keyword evidence="1" id="KW-0472">Membrane</keyword>
<organism evidence="2 3">
    <name type="scientific">Nocardioides endophyticus</name>
    <dbReference type="NCBI Taxonomy" id="1353775"/>
    <lineage>
        <taxon>Bacteria</taxon>
        <taxon>Bacillati</taxon>
        <taxon>Actinomycetota</taxon>
        <taxon>Actinomycetes</taxon>
        <taxon>Propionibacteriales</taxon>
        <taxon>Nocardioidaceae</taxon>
        <taxon>Nocardioides</taxon>
    </lineage>
</organism>
<dbReference type="EMBL" id="BAABKN010000023">
    <property type="protein sequence ID" value="GAA4747519.1"/>
    <property type="molecule type" value="Genomic_DNA"/>
</dbReference>
<evidence type="ECO:0000256" key="1">
    <source>
        <dbReference type="SAM" id="Phobius"/>
    </source>
</evidence>
<protein>
    <recommendedName>
        <fullName evidence="4">Integral membrane protein</fullName>
    </recommendedName>
</protein>
<keyword evidence="1" id="KW-0812">Transmembrane</keyword>
<feature type="transmembrane region" description="Helical" evidence="1">
    <location>
        <begin position="390"/>
        <end position="407"/>
    </location>
</feature>
<proteinExistence type="predicted"/>
<comment type="caution">
    <text evidence="2">The sequence shown here is derived from an EMBL/GenBank/DDBJ whole genome shotgun (WGS) entry which is preliminary data.</text>
</comment>
<feature type="transmembrane region" description="Helical" evidence="1">
    <location>
        <begin position="47"/>
        <end position="69"/>
    </location>
</feature>
<sequence>MSETPDEKQQDVAELQQEVARLKQQLGDGGTVALPQERRRQGWWRPVVATILIILVVILAPLSVVARWAHDTVSDTDRYLETVGPLASDPAVQQAVIDRITTEIVTRLQVDEVTDQAIDALTARGLPPLASSSLQALSNPLSDAIEGFVEKQVTSFVKSDEFETAWIEANRQAQTQLVAVLTGKDTDVVEISNNAVSVNLATIIDTVKQRLVARGFTLAERLPPVNAQFTIFQSDDITKAQNAFRLLSALNTWLPILALLCLIGAVAVGRNRRRTLVAGSLAVVLSMLLLGIALNAFRVVYLDAIPTDQLPVEAAGAIYDTLVGFIRLNIRAVAVLFLAIAFIAWVTGPVGAPVALRRGTTRAIGAVRSSGDRAGLNTGRFGEALGLYKTPIRVGVLGLALVVYVLRDHPTGGFALGILIVVAVVLLIVELLARPPAAAVAEPSSPPGAPGPS</sequence>